<evidence type="ECO:0000256" key="3">
    <source>
        <dbReference type="ARBA" id="ARBA00022833"/>
    </source>
</evidence>
<dbReference type="Proteomes" id="UP000828390">
    <property type="component" value="Unassembled WGS sequence"/>
</dbReference>
<protein>
    <recommendedName>
        <fullName evidence="5">C3H1-type domain-containing protein</fullName>
    </recommendedName>
</protein>
<keyword evidence="2 4" id="KW-0863">Zinc-finger</keyword>
<dbReference type="EMBL" id="JAIWYP010000014">
    <property type="protein sequence ID" value="KAH3711799.1"/>
    <property type="molecule type" value="Genomic_DNA"/>
</dbReference>
<gene>
    <name evidence="6" type="ORF">DPMN_071473</name>
</gene>
<dbReference type="SMART" id="SM00356">
    <property type="entry name" value="ZnF_C3H1"/>
    <property type="match status" value="1"/>
</dbReference>
<dbReference type="PROSITE" id="PS50103">
    <property type="entry name" value="ZF_C3H1"/>
    <property type="match status" value="1"/>
</dbReference>
<dbReference type="Pfam" id="PF00642">
    <property type="entry name" value="zf-CCCH"/>
    <property type="match status" value="1"/>
</dbReference>
<dbReference type="InterPro" id="IPR036855">
    <property type="entry name" value="Znf_CCCH_sf"/>
</dbReference>
<keyword evidence="1 4" id="KW-0479">Metal-binding</keyword>
<evidence type="ECO:0000313" key="6">
    <source>
        <dbReference type="EMBL" id="KAH3711799.1"/>
    </source>
</evidence>
<dbReference type="AlphaFoldDB" id="A0A9D4BW93"/>
<dbReference type="InterPro" id="IPR000571">
    <property type="entry name" value="Znf_CCCH"/>
</dbReference>
<feature type="domain" description="C3H1-type" evidence="5">
    <location>
        <begin position="146"/>
        <end position="174"/>
    </location>
</feature>
<evidence type="ECO:0000256" key="1">
    <source>
        <dbReference type="ARBA" id="ARBA00022723"/>
    </source>
</evidence>
<evidence type="ECO:0000313" key="7">
    <source>
        <dbReference type="Proteomes" id="UP000828390"/>
    </source>
</evidence>
<accession>A0A9D4BW93</accession>
<feature type="zinc finger region" description="C3H1-type" evidence="4">
    <location>
        <begin position="146"/>
        <end position="174"/>
    </location>
</feature>
<evidence type="ECO:0000256" key="2">
    <source>
        <dbReference type="ARBA" id="ARBA00022771"/>
    </source>
</evidence>
<dbReference type="SUPFAM" id="SSF90229">
    <property type="entry name" value="CCCH zinc finger"/>
    <property type="match status" value="1"/>
</dbReference>
<evidence type="ECO:0000259" key="5">
    <source>
        <dbReference type="PROSITE" id="PS50103"/>
    </source>
</evidence>
<keyword evidence="3 4" id="KW-0862">Zinc</keyword>
<proteinExistence type="predicted"/>
<evidence type="ECO:0000256" key="4">
    <source>
        <dbReference type="PROSITE-ProRule" id="PRU00723"/>
    </source>
</evidence>
<sequence>MKAKSKKAVHIDQFLTEKSKRKRQNRRKEHVLQSKERETLVLKTDDEHPYLGIQIEEWGAANMRLLNHLLSTNLLQRQEVEYYLANTTRIFEFADIYEWSSVLGYDYHYRELQAEHNFKWGTYSPHMELQMLVPKRPKPSVPVQNPAPKEDCRIFKAKGACSFGDKCRYKHDKALPSNNSRQDATKNQ</sequence>
<name>A0A9D4BW93_DREPO</name>
<reference evidence="6" key="1">
    <citation type="journal article" date="2019" name="bioRxiv">
        <title>The Genome of the Zebra Mussel, Dreissena polymorpha: A Resource for Invasive Species Research.</title>
        <authorList>
            <person name="McCartney M.A."/>
            <person name="Auch B."/>
            <person name="Kono T."/>
            <person name="Mallez S."/>
            <person name="Zhang Y."/>
            <person name="Obille A."/>
            <person name="Becker A."/>
            <person name="Abrahante J.E."/>
            <person name="Garbe J."/>
            <person name="Badalamenti J.P."/>
            <person name="Herman A."/>
            <person name="Mangelson H."/>
            <person name="Liachko I."/>
            <person name="Sullivan S."/>
            <person name="Sone E.D."/>
            <person name="Koren S."/>
            <person name="Silverstein K.A.T."/>
            <person name="Beckman K.B."/>
            <person name="Gohl D.M."/>
        </authorList>
    </citation>
    <scope>NUCLEOTIDE SEQUENCE</scope>
    <source>
        <strain evidence="6">Duluth1</strain>
        <tissue evidence="6">Whole animal</tissue>
    </source>
</reference>
<dbReference type="Gene3D" id="2.30.30.1190">
    <property type="match status" value="1"/>
</dbReference>
<comment type="caution">
    <text evidence="6">The sequence shown here is derived from an EMBL/GenBank/DDBJ whole genome shotgun (WGS) entry which is preliminary data.</text>
</comment>
<keyword evidence="7" id="KW-1185">Reference proteome</keyword>
<reference evidence="6" key="2">
    <citation type="submission" date="2020-11" db="EMBL/GenBank/DDBJ databases">
        <authorList>
            <person name="McCartney M.A."/>
            <person name="Auch B."/>
            <person name="Kono T."/>
            <person name="Mallez S."/>
            <person name="Becker A."/>
            <person name="Gohl D.M."/>
            <person name="Silverstein K.A.T."/>
            <person name="Koren S."/>
            <person name="Bechman K.B."/>
            <person name="Herman A."/>
            <person name="Abrahante J.E."/>
            <person name="Garbe J."/>
        </authorList>
    </citation>
    <scope>NUCLEOTIDE SEQUENCE</scope>
    <source>
        <strain evidence="6">Duluth1</strain>
        <tissue evidence="6">Whole animal</tissue>
    </source>
</reference>
<organism evidence="6 7">
    <name type="scientific">Dreissena polymorpha</name>
    <name type="common">Zebra mussel</name>
    <name type="synonym">Mytilus polymorpha</name>
    <dbReference type="NCBI Taxonomy" id="45954"/>
    <lineage>
        <taxon>Eukaryota</taxon>
        <taxon>Metazoa</taxon>
        <taxon>Spiralia</taxon>
        <taxon>Lophotrochozoa</taxon>
        <taxon>Mollusca</taxon>
        <taxon>Bivalvia</taxon>
        <taxon>Autobranchia</taxon>
        <taxon>Heteroconchia</taxon>
        <taxon>Euheterodonta</taxon>
        <taxon>Imparidentia</taxon>
        <taxon>Neoheterodontei</taxon>
        <taxon>Myida</taxon>
        <taxon>Dreissenoidea</taxon>
        <taxon>Dreissenidae</taxon>
        <taxon>Dreissena</taxon>
    </lineage>
</organism>
<dbReference type="GO" id="GO:0008270">
    <property type="term" value="F:zinc ion binding"/>
    <property type="evidence" value="ECO:0007669"/>
    <property type="project" value="UniProtKB-KW"/>
</dbReference>